<evidence type="ECO:0000313" key="3">
    <source>
        <dbReference type="EMBL" id="KAJ7730274.1"/>
    </source>
</evidence>
<sequence>MGAFNPILIVLLCSHLDRVVIFTDLALHDKIKATARNTEEVRLKVHTRHRQGGHKRGRRGPGRGDGAAPDVTARGAECVLLERIRRRRGVCCEVDIDLNIISKEDPEWSLFVLQIENVQVPSTKPWCFPAPAAPPQSTCSATCAKIKADLYVALVGGPPRVSALGSLASSAD</sequence>
<dbReference type="AlphaFoldDB" id="A0AAD7MRS8"/>
<dbReference type="EMBL" id="JARJLG010000192">
    <property type="protein sequence ID" value="KAJ7730274.1"/>
    <property type="molecule type" value="Genomic_DNA"/>
</dbReference>
<feature type="signal peptide" evidence="2">
    <location>
        <begin position="1"/>
        <end position="21"/>
    </location>
</feature>
<reference evidence="3" key="1">
    <citation type="submission" date="2023-03" db="EMBL/GenBank/DDBJ databases">
        <title>Massive genome expansion in bonnet fungi (Mycena s.s.) driven by repeated elements and novel gene families across ecological guilds.</title>
        <authorList>
            <consortium name="Lawrence Berkeley National Laboratory"/>
            <person name="Harder C.B."/>
            <person name="Miyauchi S."/>
            <person name="Viragh M."/>
            <person name="Kuo A."/>
            <person name="Thoen E."/>
            <person name="Andreopoulos B."/>
            <person name="Lu D."/>
            <person name="Skrede I."/>
            <person name="Drula E."/>
            <person name="Henrissat B."/>
            <person name="Morin E."/>
            <person name="Kohler A."/>
            <person name="Barry K."/>
            <person name="LaButti K."/>
            <person name="Morin E."/>
            <person name="Salamov A."/>
            <person name="Lipzen A."/>
            <person name="Mereny Z."/>
            <person name="Hegedus B."/>
            <person name="Baldrian P."/>
            <person name="Stursova M."/>
            <person name="Weitz H."/>
            <person name="Taylor A."/>
            <person name="Grigoriev I.V."/>
            <person name="Nagy L.G."/>
            <person name="Martin F."/>
            <person name="Kauserud H."/>
        </authorList>
    </citation>
    <scope>NUCLEOTIDE SEQUENCE</scope>
    <source>
        <strain evidence="3">CBHHK188m</strain>
    </source>
</reference>
<proteinExistence type="predicted"/>
<evidence type="ECO:0000256" key="1">
    <source>
        <dbReference type="SAM" id="MobiDB-lite"/>
    </source>
</evidence>
<evidence type="ECO:0000256" key="2">
    <source>
        <dbReference type="SAM" id="SignalP"/>
    </source>
</evidence>
<feature type="region of interest" description="Disordered" evidence="1">
    <location>
        <begin position="46"/>
        <end position="69"/>
    </location>
</feature>
<feature type="compositionally biased region" description="Basic residues" evidence="1">
    <location>
        <begin position="46"/>
        <end position="61"/>
    </location>
</feature>
<accession>A0AAD7MRS8</accession>
<feature type="chain" id="PRO_5042178300" evidence="2">
    <location>
        <begin position="22"/>
        <end position="172"/>
    </location>
</feature>
<comment type="caution">
    <text evidence="3">The sequence shown here is derived from an EMBL/GenBank/DDBJ whole genome shotgun (WGS) entry which is preliminary data.</text>
</comment>
<protein>
    <submittedName>
        <fullName evidence="3">Uncharacterized protein</fullName>
    </submittedName>
</protein>
<evidence type="ECO:0000313" key="4">
    <source>
        <dbReference type="Proteomes" id="UP001215280"/>
    </source>
</evidence>
<name>A0AAD7MRS8_9AGAR</name>
<keyword evidence="4" id="KW-1185">Reference proteome</keyword>
<keyword evidence="2" id="KW-0732">Signal</keyword>
<organism evidence="3 4">
    <name type="scientific">Mycena maculata</name>
    <dbReference type="NCBI Taxonomy" id="230809"/>
    <lineage>
        <taxon>Eukaryota</taxon>
        <taxon>Fungi</taxon>
        <taxon>Dikarya</taxon>
        <taxon>Basidiomycota</taxon>
        <taxon>Agaricomycotina</taxon>
        <taxon>Agaricomycetes</taxon>
        <taxon>Agaricomycetidae</taxon>
        <taxon>Agaricales</taxon>
        <taxon>Marasmiineae</taxon>
        <taxon>Mycenaceae</taxon>
        <taxon>Mycena</taxon>
    </lineage>
</organism>
<gene>
    <name evidence="3" type="ORF">DFH07DRAFT_175671</name>
</gene>
<dbReference type="Proteomes" id="UP001215280">
    <property type="component" value="Unassembled WGS sequence"/>
</dbReference>